<dbReference type="EMBL" id="JQED01000029">
    <property type="protein sequence ID" value="KGJ91469.1"/>
    <property type="molecule type" value="Genomic_DNA"/>
</dbReference>
<protein>
    <submittedName>
        <fullName evidence="2">PAS sensor protein</fullName>
    </submittedName>
</protein>
<comment type="caution">
    <text evidence="2">The sequence shown here is derived from an EMBL/GenBank/DDBJ whole genome shotgun (WGS) entry which is preliminary data.</text>
</comment>
<organism evidence="2 3">
    <name type="scientific">Colwellia psychrerythraea</name>
    <name type="common">Vibrio psychroerythus</name>
    <dbReference type="NCBI Taxonomy" id="28229"/>
    <lineage>
        <taxon>Bacteria</taxon>
        <taxon>Pseudomonadati</taxon>
        <taxon>Pseudomonadota</taxon>
        <taxon>Gammaproteobacteria</taxon>
        <taxon>Alteromonadales</taxon>
        <taxon>Colwelliaceae</taxon>
        <taxon>Colwellia</taxon>
    </lineage>
</organism>
<dbReference type="CDD" id="cd00130">
    <property type="entry name" value="PAS"/>
    <property type="match status" value="1"/>
</dbReference>
<dbReference type="Pfam" id="PF13426">
    <property type="entry name" value="PAS_9"/>
    <property type="match status" value="1"/>
</dbReference>
<dbReference type="PROSITE" id="PS50112">
    <property type="entry name" value="PAS"/>
    <property type="match status" value="1"/>
</dbReference>
<dbReference type="SMART" id="SM00091">
    <property type="entry name" value="PAS"/>
    <property type="match status" value="1"/>
</dbReference>
<feature type="domain" description="PAS" evidence="1">
    <location>
        <begin position="10"/>
        <end position="46"/>
    </location>
</feature>
<reference evidence="2 3" key="1">
    <citation type="submission" date="2014-08" db="EMBL/GenBank/DDBJ databases">
        <title>Genomic and Phenotypic Diversity of Colwellia psychrerythraea strains from Disparate Marine Basins.</title>
        <authorList>
            <person name="Techtmann S.M."/>
            <person name="Stelling S.C."/>
            <person name="Utturkar S.M."/>
            <person name="Alshibli N."/>
            <person name="Harris A."/>
            <person name="Brown S.D."/>
            <person name="Hazen T.C."/>
        </authorList>
    </citation>
    <scope>NUCLEOTIDE SEQUENCE [LARGE SCALE GENOMIC DNA]</scope>
    <source>
        <strain evidence="2 3">ND2E</strain>
    </source>
</reference>
<dbReference type="OrthoDB" id="9808408at2"/>
<dbReference type="SUPFAM" id="SSF55785">
    <property type="entry name" value="PYP-like sensor domain (PAS domain)"/>
    <property type="match status" value="1"/>
</dbReference>
<gene>
    <name evidence="2" type="ORF">ND2E_3334</name>
</gene>
<sequence length="132" mass="15172">MLIENAVDFIENANVGIHTVSPEGIIKYANEHELKILGYTEEEYVGHHVSEFQFDKSCLEQMMIKLAKFEPFSNFPAMVCGKHKMKYILYSSSVYVEGGEFVHTRCFGNEVSESVYQACKLDYKKSLTNRIE</sequence>
<evidence type="ECO:0000259" key="1">
    <source>
        <dbReference type="PROSITE" id="PS50112"/>
    </source>
</evidence>
<dbReference type="InterPro" id="IPR035965">
    <property type="entry name" value="PAS-like_dom_sf"/>
</dbReference>
<accession>A0A099KKZ8</accession>
<dbReference type="NCBIfam" id="TIGR00229">
    <property type="entry name" value="sensory_box"/>
    <property type="match status" value="1"/>
</dbReference>
<dbReference type="Proteomes" id="UP000029843">
    <property type="component" value="Unassembled WGS sequence"/>
</dbReference>
<dbReference type="AlphaFoldDB" id="A0A099KKZ8"/>
<evidence type="ECO:0000313" key="3">
    <source>
        <dbReference type="Proteomes" id="UP000029843"/>
    </source>
</evidence>
<dbReference type="Gene3D" id="3.30.450.20">
    <property type="entry name" value="PAS domain"/>
    <property type="match status" value="1"/>
</dbReference>
<dbReference type="RefSeq" id="WP_033094081.1">
    <property type="nucleotide sequence ID" value="NZ_JQED01000029.1"/>
</dbReference>
<dbReference type="InterPro" id="IPR000014">
    <property type="entry name" value="PAS"/>
</dbReference>
<name>A0A099KKZ8_COLPS</name>
<proteinExistence type="predicted"/>
<evidence type="ECO:0000313" key="2">
    <source>
        <dbReference type="EMBL" id="KGJ91469.1"/>
    </source>
</evidence>